<protein>
    <recommendedName>
        <fullName evidence="3">HEAT repeat domain-containing protein</fullName>
    </recommendedName>
</protein>
<reference evidence="1 2" key="1">
    <citation type="submission" date="2020-08" db="EMBL/GenBank/DDBJ databases">
        <title>Sequencing the genomes of 1000 actinobacteria strains.</title>
        <authorList>
            <person name="Klenk H.-P."/>
        </authorList>
    </citation>
    <scope>NUCLEOTIDE SEQUENCE [LARGE SCALE GENOMIC DNA]</scope>
    <source>
        <strain evidence="1 2">DSM 43675</strain>
    </source>
</reference>
<dbReference type="EMBL" id="JACHMQ010000001">
    <property type="protein sequence ID" value="MBB6395574.1"/>
    <property type="molecule type" value="Genomic_DNA"/>
</dbReference>
<organism evidence="1 2">
    <name type="scientific">Actinomadura coerulea</name>
    <dbReference type="NCBI Taxonomy" id="46159"/>
    <lineage>
        <taxon>Bacteria</taxon>
        <taxon>Bacillati</taxon>
        <taxon>Actinomycetota</taxon>
        <taxon>Actinomycetes</taxon>
        <taxon>Streptosporangiales</taxon>
        <taxon>Thermomonosporaceae</taxon>
        <taxon>Actinomadura</taxon>
    </lineage>
</organism>
<sequence length="161" mass="17878">MSSPTDGPAEPDEHRRYACHLRALATVGADDEPTLVNEILQDPDQAMAQSAVARHIEDRARLLLTDERFPGWVHTMTGVIGERDFLTRRLTEWTLLAAIAQDKPWAPGQVTAASDWFQRKAVEILTSPDALALLAGQGRTRRVRAAAGQRLRQQGHQHLTT</sequence>
<accession>A0A7X0FXI3</accession>
<name>A0A7X0FXI3_9ACTN</name>
<keyword evidence="2" id="KW-1185">Reference proteome</keyword>
<evidence type="ECO:0000313" key="1">
    <source>
        <dbReference type="EMBL" id="MBB6395574.1"/>
    </source>
</evidence>
<proteinExistence type="predicted"/>
<evidence type="ECO:0008006" key="3">
    <source>
        <dbReference type="Google" id="ProtNLM"/>
    </source>
</evidence>
<dbReference type="RefSeq" id="WP_185025052.1">
    <property type="nucleotide sequence ID" value="NZ_JACHMQ010000001.1"/>
</dbReference>
<comment type="caution">
    <text evidence="1">The sequence shown here is derived from an EMBL/GenBank/DDBJ whole genome shotgun (WGS) entry which is preliminary data.</text>
</comment>
<evidence type="ECO:0000313" key="2">
    <source>
        <dbReference type="Proteomes" id="UP000546324"/>
    </source>
</evidence>
<dbReference type="Proteomes" id="UP000546324">
    <property type="component" value="Unassembled WGS sequence"/>
</dbReference>
<dbReference type="AlphaFoldDB" id="A0A7X0FXI3"/>
<gene>
    <name evidence="1" type="ORF">BKA00_002488</name>
</gene>